<feature type="chain" id="PRO_5010212828" evidence="2">
    <location>
        <begin position="22"/>
        <end position="327"/>
    </location>
</feature>
<accession>A0A1H4TTD5</accession>
<gene>
    <name evidence="4" type="ORF">SAMN05443244_3844</name>
</gene>
<dbReference type="Gene3D" id="3.40.50.1820">
    <property type="entry name" value="alpha/beta hydrolase"/>
    <property type="match status" value="1"/>
</dbReference>
<keyword evidence="2" id="KW-0732">Signal</keyword>
<dbReference type="OrthoDB" id="9794725at2"/>
<evidence type="ECO:0000313" key="4">
    <source>
        <dbReference type="EMBL" id="SEC59321.1"/>
    </source>
</evidence>
<dbReference type="PANTHER" id="PTHR48081">
    <property type="entry name" value="AB HYDROLASE SUPERFAMILY PROTEIN C4A8.06C"/>
    <property type="match status" value="1"/>
</dbReference>
<dbReference type="AlphaFoldDB" id="A0A1H4TTD5"/>
<evidence type="ECO:0000313" key="5">
    <source>
        <dbReference type="Proteomes" id="UP000182409"/>
    </source>
</evidence>
<proteinExistence type="predicted"/>
<feature type="domain" description="BD-FAE-like" evidence="3">
    <location>
        <begin position="86"/>
        <end position="281"/>
    </location>
</feature>
<dbReference type="InterPro" id="IPR050300">
    <property type="entry name" value="GDXG_lipolytic_enzyme"/>
</dbReference>
<dbReference type="PANTHER" id="PTHR48081:SF6">
    <property type="entry name" value="PEPTIDASE S9 PROLYL OLIGOPEPTIDASE CATALYTIC DOMAIN-CONTAINING PROTEIN"/>
    <property type="match status" value="1"/>
</dbReference>
<dbReference type="EMBL" id="FNSD01000001">
    <property type="protein sequence ID" value="SEC59321.1"/>
    <property type="molecule type" value="Genomic_DNA"/>
</dbReference>
<name>A0A1H4TTD5_9BACT</name>
<dbReference type="RefSeq" id="WP_074655533.1">
    <property type="nucleotide sequence ID" value="NZ_FNSD01000001.1"/>
</dbReference>
<keyword evidence="1" id="KW-0378">Hydrolase</keyword>
<dbReference type="Pfam" id="PF20434">
    <property type="entry name" value="BD-FAE"/>
    <property type="match status" value="1"/>
</dbReference>
<evidence type="ECO:0000259" key="3">
    <source>
        <dbReference type="Pfam" id="PF20434"/>
    </source>
</evidence>
<organism evidence="4 5">
    <name type="scientific">Terriglobus roseus</name>
    <dbReference type="NCBI Taxonomy" id="392734"/>
    <lineage>
        <taxon>Bacteria</taxon>
        <taxon>Pseudomonadati</taxon>
        <taxon>Acidobacteriota</taxon>
        <taxon>Terriglobia</taxon>
        <taxon>Terriglobales</taxon>
        <taxon>Acidobacteriaceae</taxon>
        <taxon>Terriglobus</taxon>
    </lineage>
</organism>
<dbReference type="InterPro" id="IPR049492">
    <property type="entry name" value="BD-FAE-like_dom"/>
</dbReference>
<evidence type="ECO:0000256" key="1">
    <source>
        <dbReference type="ARBA" id="ARBA00022801"/>
    </source>
</evidence>
<dbReference type="GO" id="GO:0016787">
    <property type="term" value="F:hydrolase activity"/>
    <property type="evidence" value="ECO:0007669"/>
    <property type="project" value="UniProtKB-KW"/>
</dbReference>
<reference evidence="4 5" key="1">
    <citation type="submission" date="2016-10" db="EMBL/GenBank/DDBJ databases">
        <authorList>
            <person name="de Groot N.N."/>
        </authorList>
    </citation>
    <scope>NUCLEOTIDE SEQUENCE [LARGE SCALE GENOMIC DNA]</scope>
    <source>
        <strain evidence="4 5">AB35.6</strain>
    </source>
</reference>
<sequence>MKTTKVLASVCAALFALGAAAQTSAPTPAAAAQTAAAGKFTSTFPPPPGMTIIAPPDGHAWTPLWPAGAPGAQGTDEADVPAVALFLPRVNPTKTVVVVAPGGGYVHLSIEYEGYQVAEWLAEHGVAAIVLRYRLGPKYHHPIEQGDAARAIRYARTHAAEWGADPAHVGMWGFSAGGHLTATAGTHFDAGNASAADPIDRVSSRPDFMILAYPVISFDPAVMHAGSRTYLLGDKQTDPAMVALLSDELQVTPQTPPTFLFSTTDDATVPIANSILFYSALVKAKVPVEMHIYKHGAHGAGLALANPDLRSWTDNLLNWMKANGWAQ</sequence>
<dbReference type="InterPro" id="IPR029058">
    <property type="entry name" value="AB_hydrolase_fold"/>
</dbReference>
<dbReference type="SUPFAM" id="SSF53474">
    <property type="entry name" value="alpha/beta-Hydrolases"/>
    <property type="match status" value="1"/>
</dbReference>
<protein>
    <submittedName>
        <fullName evidence="4">Acetyl esterase/lipase</fullName>
    </submittedName>
</protein>
<dbReference type="Proteomes" id="UP000182409">
    <property type="component" value="Unassembled WGS sequence"/>
</dbReference>
<evidence type="ECO:0000256" key="2">
    <source>
        <dbReference type="SAM" id="SignalP"/>
    </source>
</evidence>
<feature type="signal peptide" evidence="2">
    <location>
        <begin position="1"/>
        <end position="21"/>
    </location>
</feature>